<dbReference type="InterPro" id="IPR005119">
    <property type="entry name" value="LysR_subst-bd"/>
</dbReference>
<dbReference type="EMBL" id="CP003876">
    <property type="protein sequence ID" value="AFU01522.1"/>
    <property type="molecule type" value="Genomic_DNA"/>
</dbReference>
<dbReference type="InterPro" id="IPR050950">
    <property type="entry name" value="HTH-type_LysR_regulators"/>
</dbReference>
<dbReference type="SUPFAM" id="SSF53850">
    <property type="entry name" value="Periplasmic binding protein-like II"/>
    <property type="match status" value="1"/>
</dbReference>
<keyword evidence="7" id="KW-1185">Reference proteome</keyword>
<evidence type="ECO:0000259" key="5">
    <source>
        <dbReference type="PROSITE" id="PS50931"/>
    </source>
</evidence>
<name>K0EVB0_NOCB7</name>
<organism evidence="6 7">
    <name type="scientific">Nocardia brasiliensis (strain ATCC 700358 / HUJEG-1)</name>
    <dbReference type="NCBI Taxonomy" id="1133849"/>
    <lineage>
        <taxon>Bacteria</taxon>
        <taxon>Bacillati</taxon>
        <taxon>Actinomycetota</taxon>
        <taxon>Actinomycetes</taxon>
        <taxon>Mycobacteriales</taxon>
        <taxon>Nocardiaceae</taxon>
        <taxon>Nocardia</taxon>
    </lineage>
</organism>
<dbReference type="STRING" id="1133849.O3I_017805"/>
<dbReference type="GO" id="GO:0005829">
    <property type="term" value="C:cytosol"/>
    <property type="evidence" value="ECO:0007669"/>
    <property type="project" value="TreeGrafter"/>
</dbReference>
<sequence length="322" mass="34786">MELRYLEYFVAVAEERSFTRAAARLHVVQSAVSAAIKTLERELRTEILRRTSREVALTEAGAVLLPRARAIIGGVREAVDAVDAVRGVVGGEVRLGLMSSVPWFDLPTVLGRMHAKHPEVRLRLSHRAGGSHDLAAAVVAGELDLAILSDPGPFGRKLRLTELKSFPMRLLVPAAHPLAGRRSVALTELDGENFVDLPQGFGSRAVVDRAFAAADRTRNVAIELGDGRVVVDYVRQGLGVAIVPAAYEGTDRRVRSLPLAETDLTWRMHLATPRDREPPTAANVLATMMIEALNAADPGPYAKKAVTVRDPDGRIVGLESPA</sequence>
<dbReference type="SUPFAM" id="SSF46785">
    <property type="entry name" value="Winged helix' DNA-binding domain"/>
    <property type="match status" value="1"/>
</dbReference>
<keyword evidence="3" id="KW-0238">DNA-binding</keyword>
<feature type="domain" description="HTH lysR-type" evidence="5">
    <location>
        <begin position="1"/>
        <end position="58"/>
    </location>
</feature>
<dbReference type="PANTHER" id="PTHR30419:SF31">
    <property type="entry name" value="BLR3139 PROTEIN"/>
    <property type="match status" value="1"/>
</dbReference>
<dbReference type="eggNOG" id="COG0583">
    <property type="taxonomic scope" value="Bacteria"/>
</dbReference>
<dbReference type="PRINTS" id="PR00039">
    <property type="entry name" value="HTHLYSR"/>
</dbReference>
<evidence type="ECO:0000256" key="3">
    <source>
        <dbReference type="ARBA" id="ARBA00023125"/>
    </source>
</evidence>
<dbReference type="GO" id="GO:0003700">
    <property type="term" value="F:DNA-binding transcription factor activity"/>
    <property type="evidence" value="ECO:0007669"/>
    <property type="project" value="InterPro"/>
</dbReference>
<dbReference type="GO" id="GO:0003677">
    <property type="term" value="F:DNA binding"/>
    <property type="evidence" value="ECO:0007669"/>
    <property type="project" value="UniProtKB-KW"/>
</dbReference>
<evidence type="ECO:0000313" key="7">
    <source>
        <dbReference type="Proteomes" id="UP000006304"/>
    </source>
</evidence>
<evidence type="ECO:0000256" key="1">
    <source>
        <dbReference type="ARBA" id="ARBA00009437"/>
    </source>
</evidence>
<evidence type="ECO:0000256" key="2">
    <source>
        <dbReference type="ARBA" id="ARBA00023015"/>
    </source>
</evidence>
<dbReference type="RefSeq" id="WP_014984377.1">
    <property type="nucleotide sequence ID" value="NC_018681.1"/>
</dbReference>
<accession>K0EVB0</accession>
<dbReference type="HOGENOM" id="CLU_039613_6_4_11"/>
<dbReference type="InterPro" id="IPR000847">
    <property type="entry name" value="LysR_HTH_N"/>
</dbReference>
<dbReference type="Pfam" id="PF00126">
    <property type="entry name" value="HTH_1"/>
    <property type="match status" value="1"/>
</dbReference>
<proteinExistence type="inferred from homology"/>
<dbReference type="PANTHER" id="PTHR30419">
    <property type="entry name" value="HTH-TYPE TRANSCRIPTIONAL REGULATOR YBHD"/>
    <property type="match status" value="1"/>
</dbReference>
<dbReference type="Gene3D" id="3.40.190.290">
    <property type="match status" value="1"/>
</dbReference>
<dbReference type="FunFam" id="1.10.10.10:FF:000001">
    <property type="entry name" value="LysR family transcriptional regulator"/>
    <property type="match status" value="1"/>
</dbReference>
<reference evidence="6 7" key="1">
    <citation type="journal article" date="2012" name="J. Bacteriol.">
        <title>Complete genome sequence of Nocardia brasiliensis HUJEG-1.</title>
        <authorList>
            <person name="Vera-Cabrera L."/>
            <person name="Ortiz-Lopez R."/>
            <person name="Elizondo-Gonzalez R."/>
            <person name="Perez-Maya A.A."/>
            <person name="Ocampo-Candiani J."/>
        </authorList>
    </citation>
    <scope>NUCLEOTIDE SEQUENCE [LARGE SCALE GENOMIC DNA]</scope>
    <source>
        <strain evidence="7">ATCC 700358</strain>
    </source>
</reference>
<evidence type="ECO:0000256" key="4">
    <source>
        <dbReference type="ARBA" id="ARBA00023163"/>
    </source>
</evidence>
<keyword evidence="4" id="KW-0804">Transcription</keyword>
<dbReference type="Pfam" id="PF03466">
    <property type="entry name" value="LysR_substrate"/>
    <property type="match status" value="1"/>
</dbReference>
<dbReference type="Gene3D" id="1.10.10.10">
    <property type="entry name" value="Winged helix-like DNA-binding domain superfamily/Winged helix DNA-binding domain"/>
    <property type="match status" value="1"/>
</dbReference>
<dbReference type="PROSITE" id="PS50931">
    <property type="entry name" value="HTH_LYSR"/>
    <property type="match status" value="1"/>
</dbReference>
<gene>
    <name evidence="6" type="ORF">O3I_017805</name>
</gene>
<dbReference type="InterPro" id="IPR036390">
    <property type="entry name" value="WH_DNA-bd_sf"/>
</dbReference>
<dbReference type="InterPro" id="IPR036388">
    <property type="entry name" value="WH-like_DNA-bd_sf"/>
</dbReference>
<protein>
    <submittedName>
        <fullName evidence="6">LysR family transcriptional regulator</fullName>
    </submittedName>
</protein>
<comment type="similarity">
    <text evidence="1">Belongs to the LysR transcriptional regulatory family.</text>
</comment>
<evidence type="ECO:0000313" key="6">
    <source>
        <dbReference type="EMBL" id="AFU01522.1"/>
    </source>
</evidence>
<dbReference type="KEGG" id="nbr:O3I_017805"/>
<dbReference type="Proteomes" id="UP000006304">
    <property type="component" value="Chromosome"/>
</dbReference>
<keyword evidence="2" id="KW-0805">Transcription regulation</keyword>
<dbReference type="AlphaFoldDB" id="K0EVB0"/>